<dbReference type="InterPro" id="IPR025665">
    <property type="entry name" value="Beta-barrel_OMP_2"/>
</dbReference>
<evidence type="ECO:0000259" key="2">
    <source>
        <dbReference type="Pfam" id="PF13568"/>
    </source>
</evidence>
<comment type="caution">
    <text evidence="3">The sequence shown here is derived from an EMBL/GenBank/DDBJ whole genome shotgun (WGS) entry which is preliminary data.</text>
</comment>
<evidence type="ECO:0000313" key="3">
    <source>
        <dbReference type="EMBL" id="EGG57507.1"/>
    </source>
</evidence>
<dbReference type="GeneID" id="98398877"/>
<keyword evidence="4" id="KW-1185">Reference proteome</keyword>
<protein>
    <submittedName>
        <fullName evidence="3">Conserved domain protein</fullName>
    </submittedName>
</protein>
<reference evidence="3 4" key="1">
    <citation type="submission" date="2011-02" db="EMBL/GenBank/DDBJ databases">
        <authorList>
            <person name="Weinstock G."/>
            <person name="Sodergren E."/>
            <person name="Clifton S."/>
            <person name="Fulton L."/>
            <person name="Fulton B."/>
            <person name="Courtney L."/>
            <person name="Fronick C."/>
            <person name="Harrison M."/>
            <person name="Strong C."/>
            <person name="Farmer C."/>
            <person name="Delahaunty K."/>
            <person name="Markovic C."/>
            <person name="Hall O."/>
            <person name="Minx P."/>
            <person name="Tomlinson C."/>
            <person name="Mitreva M."/>
            <person name="Hou S."/>
            <person name="Chen J."/>
            <person name="Wollam A."/>
            <person name="Pepin K.H."/>
            <person name="Johnson M."/>
            <person name="Bhonagiri V."/>
            <person name="Zhang X."/>
            <person name="Suruliraj S."/>
            <person name="Warren W."/>
            <person name="Chinwalla A."/>
            <person name="Mardis E.R."/>
            <person name="Wilson R.K."/>
        </authorList>
    </citation>
    <scope>NUCLEOTIDE SEQUENCE [LARGE SCALE GENOMIC DNA]</scope>
    <source>
        <strain evidence="3 4">YIT 11841</strain>
    </source>
</reference>
<sequence>MKKFKCLLTAMLLGCSTMSFAQFMNGSGSSASSSSDVEAWKGLRFSYDRVFINQDFDDPDDLDMNGFSVDYEHAFKVAKKLPLFIQTGIGINFSRHSDSESESDEYYGYTVGYESKNSITQLGLNIPINLVYGVKINEQLAIKPYTGFYLRVNLMAKEKEEFTLNIPSEFEDYIDRSDYEYDESYNLFDKDDVNELYGSDDWKWNRVQFGWQIGATLDISKFNVGIGYALDFNEITEKTKTSKFMVKLGYNF</sequence>
<dbReference type="Proteomes" id="UP000005546">
    <property type="component" value="Unassembled WGS sequence"/>
</dbReference>
<dbReference type="AlphaFoldDB" id="F3QPZ9"/>
<dbReference type="OrthoDB" id="1086299at2"/>
<accession>F3QPZ9</accession>
<dbReference type="RefSeq" id="WP_008624331.1">
    <property type="nucleotide sequence ID" value="NZ_GL883811.1"/>
</dbReference>
<evidence type="ECO:0000313" key="4">
    <source>
        <dbReference type="Proteomes" id="UP000005546"/>
    </source>
</evidence>
<gene>
    <name evidence="3" type="ORF">HMPREF9442_00236</name>
</gene>
<dbReference type="HOGENOM" id="CLU_1102014_0_0_10"/>
<organism evidence="3 4">
    <name type="scientific">Paraprevotella xylaniphila YIT 11841</name>
    <dbReference type="NCBI Taxonomy" id="762982"/>
    <lineage>
        <taxon>Bacteria</taxon>
        <taxon>Pseudomonadati</taxon>
        <taxon>Bacteroidota</taxon>
        <taxon>Bacteroidia</taxon>
        <taxon>Bacteroidales</taxon>
        <taxon>Prevotellaceae</taxon>
        <taxon>Paraprevotella</taxon>
    </lineage>
</organism>
<feature type="domain" description="Outer membrane protein beta-barrel" evidence="2">
    <location>
        <begin position="84"/>
        <end position="235"/>
    </location>
</feature>
<name>F3QPZ9_9BACT</name>
<evidence type="ECO:0000256" key="1">
    <source>
        <dbReference type="SAM" id="SignalP"/>
    </source>
</evidence>
<dbReference type="eggNOG" id="ENOG502ZI3R">
    <property type="taxonomic scope" value="Bacteria"/>
</dbReference>
<feature type="signal peptide" evidence="1">
    <location>
        <begin position="1"/>
        <end position="21"/>
    </location>
</feature>
<keyword evidence="1" id="KW-0732">Signal</keyword>
<dbReference type="STRING" id="762982.HMPREF9442_00236"/>
<feature type="chain" id="PRO_5003306124" evidence="1">
    <location>
        <begin position="22"/>
        <end position="252"/>
    </location>
</feature>
<proteinExistence type="predicted"/>
<dbReference type="EMBL" id="AFBR01000007">
    <property type="protein sequence ID" value="EGG57507.1"/>
    <property type="molecule type" value="Genomic_DNA"/>
</dbReference>
<dbReference type="Pfam" id="PF13568">
    <property type="entry name" value="OMP_b-brl_2"/>
    <property type="match status" value="1"/>
</dbReference>